<evidence type="ECO:0000313" key="2">
    <source>
        <dbReference type="EMBL" id="MDN4521336.1"/>
    </source>
</evidence>
<dbReference type="Proteomes" id="UP001172687">
    <property type="component" value="Unassembled WGS sequence"/>
</dbReference>
<keyword evidence="1" id="KW-0472">Membrane</keyword>
<dbReference type="InterPro" id="IPR056390">
    <property type="entry name" value="Holin_phage"/>
</dbReference>
<sequence length="73" mass="7791">MLEDKTTARQRQRLYLAAVAAIALLVTYKVIDPAHAPLWLDLAVNVIGYGTPAVASGTAAAVVKKQREDGTVE</sequence>
<feature type="transmembrane region" description="Helical" evidence="1">
    <location>
        <begin position="43"/>
        <end position="63"/>
    </location>
</feature>
<keyword evidence="1" id="KW-0812">Transmembrane</keyword>
<organism evidence="2 3">
    <name type="scientific">Mycolicibacterium austroafricanum</name>
    <name type="common">Mycobacterium austroafricanum</name>
    <dbReference type="NCBI Taxonomy" id="39687"/>
    <lineage>
        <taxon>Bacteria</taxon>
        <taxon>Bacillati</taxon>
        <taxon>Actinomycetota</taxon>
        <taxon>Actinomycetes</taxon>
        <taxon>Mycobacteriales</taxon>
        <taxon>Mycobacteriaceae</taxon>
        <taxon>Mycolicibacterium</taxon>
    </lineage>
</organism>
<name>A0ABT8HKN8_MYCAO</name>
<evidence type="ECO:0000313" key="3">
    <source>
        <dbReference type="Proteomes" id="UP001172687"/>
    </source>
</evidence>
<feature type="transmembrane region" description="Helical" evidence="1">
    <location>
        <begin position="12"/>
        <end position="31"/>
    </location>
</feature>
<reference evidence="2" key="1">
    <citation type="submission" date="2023-07" db="EMBL/GenBank/DDBJ databases">
        <title>Degradation of tert-butanol by M. austroafricanum TBA100.</title>
        <authorList>
            <person name="Helbich S."/>
            <person name="Vainshtein Y."/>
        </authorList>
    </citation>
    <scope>NUCLEOTIDE SEQUENCE</scope>
    <source>
        <strain evidence="2">TBA100</strain>
    </source>
</reference>
<proteinExistence type="predicted"/>
<evidence type="ECO:0008006" key="4">
    <source>
        <dbReference type="Google" id="ProtNLM"/>
    </source>
</evidence>
<dbReference type="EMBL" id="JAUHTC010000091">
    <property type="protein sequence ID" value="MDN4521336.1"/>
    <property type="molecule type" value="Genomic_DNA"/>
</dbReference>
<keyword evidence="3" id="KW-1185">Reference proteome</keyword>
<keyword evidence="1" id="KW-1133">Transmembrane helix</keyword>
<dbReference type="Pfam" id="PF23809">
    <property type="entry name" value="Phage_holin_9"/>
    <property type="match status" value="1"/>
</dbReference>
<dbReference type="RefSeq" id="WP_301161733.1">
    <property type="nucleotide sequence ID" value="NZ_JAUHTC010000091.1"/>
</dbReference>
<gene>
    <name evidence="2" type="ORF">QYF68_26455</name>
</gene>
<comment type="caution">
    <text evidence="2">The sequence shown here is derived from an EMBL/GenBank/DDBJ whole genome shotgun (WGS) entry which is preliminary data.</text>
</comment>
<accession>A0ABT8HKN8</accession>
<evidence type="ECO:0000256" key="1">
    <source>
        <dbReference type="SAM" id="Phobius"/>
    </source>
</evidence>
<protein>
    <recommendedName>
        <fullName evidence="4">Holin</fullName>
    </recommendedName>
</protein>